<dbReference type="EMBL" id="BAAALD010000039">
    <property type="protein sequence ID" value="GAA1093105.1"/>
    <property type="molecule type" value="Genomic_DNA"/>
</dbReference>
<evidence type="ECO:0000313" key="1">
    <source>
        <dbReference type="EMBL" id="GAA1093105.1"/>
    </source>
</evidence>
<name>A0ABN1TLI3_9ACTN</name>
<protein>
    <submittedName>
        <fullName evidence="1">Uncharacterized protein</fullName>
    </submittedName>
</protein>
<accession>A0ABN1TLI3</accession>
<proteinExistence type="predicted"/>
<reference evidence="1 2" key="1">
    <citation type="journal article" date="2019" name="Int. J. Syst. Evol. Microbiol.">
        <title>The Global Catalogue of Microorganisms (GCM) 10K type strain sequencing project: providing services to taxonomists for standard genome sequencing and annotation.</title>
        <authorList>
            <consortium name="The Broad Institute Genomics Platform"/>
            <consortium name="The Broad Institute Genome Sequencing Center for Infectious Disease"/>
            <person name="Wu L."/>
            <person name="Ma J."/>
        </authorList>
    </citation>
    <scope>NUCLEOTIDE SEQUENCE [LARGE SCALE GENOMIC DNA]</scope>
    <source>
        <strain evidence="1 2">JCM 13002</strain>
    </source>
</reference>
<comment type="caution">
    <text evidence="1">The sequence shown here is derived from an EMBL/GenBank/DDBJ whole genome shotgun (WGS) entry which is preliminary data.</text>
</comment>
<dbReference type="Pfam" id="PF19692">
    <property type="entry name" value="DUF6193"/>
    <property type="match status" value="1"/>
</dbReference>
<sequence>MEQERKACDSVEAGWDFQARAAASWDDRSRTSTTIWVPPIMEALVDRARNSTLGRFHPFTSHAALCFSTGPRFWAGEGDVLPVSIALTPEGTYVVHAEGWGTVLETASADEAVTAAERLVEEGPGEIV</sequence>
<dbReference type="Proteomes" id="UP001499987">
    <property type="component" value="Unassembled WGS sequence"/>
</dbReference>
<organism evidence="1 2">
    <name type="scientific">Kitasatospora arboriphila</name>
    <dbReference type="NCBI Taxonomy" id="258052"/>
    <lineage>
        <taxon>Bacteria</taxon>
        <taxon>Bacillati</taxon>
        <taxon>Actinomycetota</taxon>
        <taxon>Actinomycetes</taxon>
        <taxon>Kitasatosporales</taxon>
        <taxon>Streptomycetaceae</taxon>
        <taxon>Kitasatospora</taxon>
    </lineage>
</organism>
<dbReference type="InterPro" id="IPR045682">
    <property type="entry name" value="DUF6193"/>
</dbReference>
<evidence type="ECO:0000313" key="2">
    <source>
        <dbReference type="Proteomes" id="UP001499987"/>
    </source>
</evidence>
<keyword evidence="2" id="KW-1185">Reference proteome</keyword>
<gene>
    <name evidence="1" type="ORF">GCM10009663_41000</name>
</gene>
<dbReference type="RefSeq" id="WP_425555211.1">
    <property type="nucleotide sequence ID" value="NZ_BAAALD010000039.1"/>
</dbReference>